<proteinExistence type="predicted"/>
<comment type="caution">
    <text evidence="1">The sequence shown here is derived from an EMBL/GenBank/DDBJ whole genome shotgun (WGS) entry which is preliminary data.</text>
</comment>
<dbReference type="CDD" id="cd00756">
    <property type="entry name" value="MoaE"/>
    <property type="match status" value="1"/>
</dbReference>
<accession>A0AAW5HXJ0</accession>
<dbReference type="Gene3D" id="3.90.1170.40">
    <property type="entry name" value="Molybdopterin biosynthesis MoaE subunit"/>
    <property type="match status" value="1"/>
</dbReference>
<evidence type="ECO:0000313" key="1">
    <source>
        <dbReference type="EMBL" id="MCO6395057.1"/>
    </source>
</evidence>
<dbReference type="RefSeq" id="WP_252931786.1">
    <property type="nucleotide sequence ID" value="NZ_JAEUWV010000014.1"/>
</dbReference>
<dbReference type="InterPro" id="IPR003448">
    <property type="entry name" value="Mopterin_biosynth_MoaE"/>
</dbReference>
<gene>
    <name evidence="1" type="ORF">JMN37_08760</name>
</gene>
<protein>
    <submittedName>
        <fullName evidence="1">Molybdenum cofactor biosynthesis protein MoaE</fullName>
    </submittedName>
</protein>
<dbReference type="SUPFAM" id="SSF54690">
    <property type="entry name" value="Molybdopterin synthase subunit MoaE"/>
    <property type="match status" value="1"/>
</dbReference>
<organism evidence="1 2">
    <name type="scientific">Corynebacterium lipophilum</name>
    <dbReference type="NCBI Taxonomy" id="2804918"/>
    <lineage>
        <taxon>Bacteria</taxon>
        <taxon>Bacillati</taxon>
        <taxon>Actinomycetota</taxon>
        <taxon>Actinomycetes</taxon>
        <taxon>Mycobacteriales</taxon>
        <taxon>Corynebacteriaceae</taxon>
        <taxon>Corynebacterium</taxon>
    </lineage>
</organism>
<name>A0AAW5HXJ0_9CORY</name>
<dbReference type="Proteomes" id="UP001205920">
    <property type="component" value="Unassembled WGS sequence"/>
</dbReference>
<dbReference type="EMBL" id="JAEUWV010000014">
    <property type="protein sequence ID" value="MCO6395057.1"/>
    <property type="molecule type" value="Genomic_DNA"/>
</dbReference>
<evidence type="ECO:0000313" key="2">
    <source>
        <dbReference type="Proteomes" id="UP001205920"/>
    </source>
</evidence>
<dbReference type="Pfam" id="PF02391">
    <property type="entry name" value="MoaE"/>
    <property type="match status" value="1"/>
</dbReference>
<reference evidence="1 2" key="1">
    <citation type="submission" date="2021-01" db="EMBL/GenBank/DDBJ databases">
        <title>Identification and Characterization of Corynebacterium sp.</title>
        <authorList>
            <person name="Luo Q."/>
            <person name="Qu P."/>
            <person name="Chen Q."/>
        </authorList>
    </citation>
    <scope>NUCLEOTIDE SEQUENCE [LARGE SCALE GENOMIC DNA]</scope>
    <source>
        <strain evidence="1 2">MC-18</strain>
    </source>
</reference>
<dbReference type="InterPro" id="IPR036563">
    <property type="entry name" value="MoaE_sf"/>
</dbReference>
<sequence>MSTNSQPTPTPDPQFVAEQVNTVIDALITETPLERFAADASTDTMTRSMGALVRFEGVVRDHDGGQAVRSLTYESHPSAQDELRAIVEDIAQHHPVRIWAAHRVGPVPIGEMAFLVLVAGAHRSEAFAACEEVTDRVKAEVPIWKEQSMTDGATQWVGIDDAR</sequence>
<dbReference type="AlphaFoldDB" id="A0AAW5HXJ0"/>
<dbReference type="PANTHER" id="PTHR23404">
    <property type="entry name" value="MOLYBDOPTERIN SYNTHASE RELATED"/>
    <property type="match status" value="1"/>
</dbReference>
<dbReference type="GO" id="GO:0006777">
    <property type="term" value="P:Mo-molybdopterin cofactor biosynthetic process"/>
    <property type="evidence" value="ECO:0007669"/>
    <property type="project" value="InterPro"/>
</dbReference>
<keyword evidence="2" id="KW-1185">Reference proteome</keyword>